<dbReference type="Proteomes" id="UP000565579">
    <property type="component" value="Unassembled WGS sequence"/>
</dbReference>
<accession>A0A7X0P674</accession>
<evidence type="ECO:0000313" key="2">
    <source>
        <dbReference type="Proteomes" id="UP000565579"/>
    </source>
</evidence>
<gene>
    <name evidence="1" type="ORF">HD593_010812</name>
</gene>
<dbReference type="EMBL" id="JACHMI010000001">
    <property type="protein sequence ID" value="MBB6556017.1"/>
    <property type="molecule type" value="Genomic_DNA"/>
</dbReference>
<reference evidence="1 2" key="1">
    <citation type="submission" date="2020-08" db="EMBL/GenBank/DDBJ databases">
        <title>Sequencing the genomes of 1000 actinobacteria strains.</title>
        <authorList>
            <person name="Klenk H.-P."/>
        </authorList>
    </citation>
    <scope>NUCLEOTIDE SEQUENCE [LARGE SCALE GENOMIC DNA]</scope>
    <source>
        <strain evidence="1 2">DSM 43768</strain>
    </source>
</reference>
<evidence type="ECO:0000313" key="1">
    <source>
        <dbReference type="EMBL" id="MBB6556017.1"/>
    </source>
</evidence>
<keyword evidence="2" id="KW-1185">Reference proteome</keyword>
<name>A0A7X0P674_9ACTN</name>
<dbReference type="RefSeq" id="WP_185110512.1">
    <property type="nucleotide sequence ID" value="NZ_JACHMI010000001.1"/>
</dbReference>
<sequence length="111" mass="12182">MPSEDPADTNFEPSFALEPGLWAVLEHALEVVERDVRARGITGTLRLITPDWDDRGEAWVEFQGCYHGNGIPPSTGPALDRVGCLGGFAVEHGAEIGQNPTGTERRAQRWR</sequence>
<dbReference type="AlphaFoldDB" id="A0A7X0P674"/>
<organism evidence="1 2">
    <name type="scientific">Nonomuraea rubra</name>
    <dbReference type="NCBI Taxonomy" id="46180"/>
    <lineage>
        <taxon>Bacteria</taxon>
        <taxon>Bacillati</taxon>
        <taxon>Actinomycetota</taxon>
        <taxon>Actinomycetes</taxon>
        <taxon>Streptosporangiales</taxon>
        <taxon>Streptosporangiaceae</taxon>
        <taxon>Nonomuraea</taxon>
    </lineage>
</organism>
<protein>
    <submittedName>
        <fullName evidence="1">Uncharacterized protein</fullName>
    </submittedName>
</protein>
<comment type="caution">
    <text evidence="1">The sequence shown here is derived from an EMBL/GenBank/DDBJ whole genome shotgun (WGS) entry which is preliminary data.</text>
</comment>
<proteinExistence type="predicted"/>